<keyword evidence="2" id="KW-0680">Restriction system</keyword>
<dbReference type="InterPro" id="IPR000055">
    <property type="entry name" value="Restrct_endonuc_typeI_TRD"/>
</dbReference>
<evidence type="ECO:0000256" key="2">
    <source>
        <dbReference type="ARBA" id="ARBA00022747"/>
    </source>
</evidence>
<keyword evidence="5" id="KW-0540">Nuclease</keyword>
<protein>
    <submittedName>
        <fullName evidence="5">Restriction endonuclease subunit S</fullName>
    </submittedName>
</protein>
<dbReference type="AlphaFoldDB" id="A0A2N6Q4P6"/>
<name>A0A2N6Q4P6_9BACT</name>
<sequence length="459" mass="52164">MNKHILCSVSSYYEKILATGEVKCIDEEVPFEIPQGWEWCRVSSLFQINPKVVADDNTSAAFIPMEAISAGYGSEFRYYEKKWGEIKSGYTAFADNDIAFAKITPCFQNRKSAIFEGLPNGIGAGTTELKVLRTYGDTINRWFVLYFLESPYFIDEATFKGTANQQRIIVGYLENKLFPIPPLAEQERIVSKIRLLMPIIDKYSKSQEHLDKINAELKEYLKKSILQEAIQGKLVPQVDSEGTAKELLEQIKLEKQKLVKEGKLKKSALNDSVIFRGDDNKYYEQVGKKSVDITEKIPFDIPENWQWIRLDQGVSLLSGRDLEPSQYNELHHGIPYITGASNFVNSNLIINRWTESPITISNKGDLLLTCKGTIGSMAFNDIGQIHIARQVMAITSFGIDLKYIKYFLQGNLSVLEKNANSMIPGISRSTLLCMQFPLPPLKEQQRIVAQIEKLFEQLR</sequence>
<dbReference type="CDD" id="cd17260">
    <property type="entry name" value="RMtype1_S_EcoEI-TRD1-CR1_like"/>
    <property type="match status" value="1"/>
</dbReference>
<dbReference type="InterPro" id="IPR051212">
    <property type="entry name" value="Type-I_RE_S_subunit"/>
</dbReference>
<proteinExistence type="inferred from homology"/>
<comment type="caution">
    <text evidence="5">The sequence shown here is derived from an EMBL/GenBank/DDBJ whole genome shotgun (WGS) entry which is preliminary data.</text>
</comment>
<feature type="domain" description="Type I restriction modification DNA specificity" evidence="4">
    <location>
        <begin position="303"/>
        <end position="456"/>
    </location>
</feature>
<keyword evidence="3" id="KW-0238">DNA-binding</keyword>
<dbReference type="InterPro" id="IPR044946">
    <property type="entry name" value="Restrct_endonuc_typeI_TRD_sf"/>
</dbReference>
<dbReference type="SUPFAM" id="SSF116734">
    <property type="entry name" value="DNA methylase specificity domain"/>
    <property type="match status" value="2"/>
</dbReference>
<dbReference type="Gene3D" id="3.90.220.20">
    <property type="entry name" value="DNA methylase specificity domains"/>
    <property type="match status" value="2"/>
</dbReference>
<keyword evidence="5" id="KW-0378">Hydrolase</keyword>
<evidence type="ECO:0000259" key="4">
    <source>
        <dbReference type="Pfam" id="PF01420"/>
    </source>
</evidence>
<evidence type="ECO:0000256" key="1">
    <source>
        <dbReference type="ARBA" id="ARBA00010923"/>
    </source>
</evidence>
<keyword evidence="5" id="KW-0255">Endonuclease</keyword>
<dbReference type="PANTHER" id="PTHR43140:SF1">
    <property type="entry name" value="TYPE I RESTRICTION ENZYME ECOKI SPECIFICITY SUBUNIT"/>
    <property type="match status" value="1"/>
</dbReference>
<dbReference type="GO" id="GO:0004519">
    <property type="term" value="F:endonuclease activity"/>
    <property type="evidence" value="ECO:0007669"/>
    <property type="project" value="UniProtKB-KW"/>
</dbReference>
<dbReference type="EMBL" id="PNGI01000018">
    <property type="protein sequence ID" value="PMC08869.1"/>
    <property type="molecule type" value="Genomic_DNA"/>
</dbReference>
<gene>
    <name evidence="5" type="ORF">CJ232_08280</name>
</gene>
<organism evidence="5 6">
    <name type="scientific">Hoylesella timonensis</name>
    <dbReference type="NCBI Taxonomy" id="386414"/>
    <lineage>
        <taxon>Bacteria</taxon>
        <taxon>Pseudomonadati</taxon>
        <taxon>Bacteroidota</taxon>
        <taxon>Bacteroidia</taxon>
        <taxon>Bacteroidales</taxon>
        <taxon>Prevotellaceae</taxon>
        <taxon>Hoylesella</taxon>
    </lineage>
</organism>
<dbReference type="Pfam" id="PF01420">
    <property type="entry name" value="Methylase_S"/>
    <property type="match status" value="1"/>
</dbReference>
<evidence type="ECO:0000313" key="6">
    <source>
        <dbReference type="Proteomes" id="UP000235661"/>
    </source>
</evidence>
<reference evidence="5 6" key="1">
    <citation type="submission" date="2017-09" db="EMBL/GenBank/DDBJ databases">
        <title>Bacterial strain isolated from the female urinary microbiota.</title>
        <authorList>
            <person name="Thomas-White K."/>
            <person name="Kumar N."/>
            <person name="Forster S."/>
            <person name="Putonti C."/>
            <person name="Lawley T."/>
            <person name="Wolfe A.J."/>
        </authorList>
    </citation>
    <scope>NUCLEOTIDE SEQUENCE [LARGE SCALE GENOMIC DNA]</scope>
    <source>
        <strain evidence="5 6">UMB0818</strain>
    </source>
</reference>
<evidence type="ECO:0000313" key="5">
    <source>
        <dbReference type="EMBL" id="PMC08869.1"/>
    </source>
</evidence>
<dbReference type="GO" id="GO:0003677">
    <property type="term" value="F:DNA binding"/>
    <property type="evidence" value="ECO:0007669"/>
    <property type="project" value="UniProtKB-KW"/>
</dbReference>
<evidence type="ECO:0000256" key="3">
    <source>
        <dbReference type="ARBA" id="ARBA00023125"/>
    </source>
</evidence>
<dbReference type="GO" id="GO:0009307">
    <property type="term" value="P:DNA restriction-modification system"/>
    <property type="evidence" value="ECO:0007669"/>
    <property type="project" value="UniProtKB-KW"/>
</dbReference>
<comment type="similarity">
    <text evidence="1">Belongs to the type-I restriction system S methylase family.</text>
</comment>
<accession>A0A2N6Q4P6</accession>
<dbReference type="PANTHER" id="PTHR43140">
    <property type="entry name" value="TYPE-1 RESTRICTION ENZYME ECOKI SPECIFICITY PROTEIN"/>
    <property type="match status" value="1"/>
</dbReference>
<dbReference type="Proteomes" id="UP000235661">
    <property type="component" value="Unassembled WGS sequence"/>
</dbReference>